<dbReference type="Pfam" id="PF12831">
    <property type="entry name" value="FAD_oxidored"/>
    <property type="match status" value="1"/>
</dbReference>
<protein>
    <submittedName>
        <fullName evidence="7">Uncharacterized protein</fullName>
    </submittedName>
</protein>
<name>A0A9W8QTF8_9HYPO</name>
<keyword evidence="3" id="KW-0408">Iron</keyword>
<dbReference type="PANTHER" id="PTHR43498">
    <property type="entry name" value="FERREDOXIN:COB-COM HETERODISULFIDE REDUCTASE SUBUNIT A"/>
    <property type="match status" value="1"/>
</dbReference>
<dbReference type="GO" id="GO:0016491">
    <property type="term" value="F:oxidoreductase activity"/>
    <property type="evidence" value="ECO:0007669"/>
    <property type="project" value="UniProtKB-KW"/>
</dbReference>
<feature type="transmembrane region" description="Helical" evidence="5">
    <location>
        <begin position="44"/>
        <end position="61"/>
    </location>
</feature>
<feature type="chain" id="PRO_5040882572" evidence="6">
    <location>
        <begin position="29"/>
        <end position="114"/>
    </location>
</feature>
<evidence type="ECO:0000256" key="3">
    <source>
        <dbReference type="ARBA" id="ARBA00023004"/>
    </source>
</evidence>
<dbReference type="PANTHER" id="PTHR43498:SF1">
    <property type="entry name" value="COB--COM HETERODISULFIDE REDUCTASE IRON-SULFUR SUBUNIT A"/>
    <property type="match status" value="1"/>
</dbReference>
<dbReference type="GO" id="GO:0046872">
    <property type="term" value="F:metal ion binding"/>
    <property type="evidence" value="ECO:0007669"/>
    <property type="project" value="UniProtKB-KW"/>
</dbReference>
<evidence type="ECO:0000313" key="7">
    <source>
        <dbReference type="EMBL" id="KAJ4175876.1"/>
    </source>
</evidence>
<sequence length="114" mass="12078">MGSFSGHSLLRLLFTIGLVLSFILTASSAPPDIHGRDITYNYDVVIYGSTIATMAAAIQVNRMKKTVAIGSPTQTIGGLTTSGLGWTDAKNGDTISGIAREFYKKIYAAYLKGG</sequence>
<evidence type="ECO:0000256" key="4">
    <source>
        <dbReference type="ARBA" id="ARBA00023014"/>
    </source>
</evidence>
<evidence type="ECO:0000256" key="6">
    <source>
        <dbReference type="SAM" id="SignalP"/>
    </source>
</evidence>
<evidence type="ECO:0000313" key="8">
    <source>
        <dbReference type="Proteomes" id="UP001152087"/>
    </source>
</evidence>
<comment type="caution">
    <text evidence="7">The sequence shown here is derived from an EMBL/GenBank/DDBJ whole genome shotgun (WGS) entry which is preliminary data.</text>
</comment>
<keyword evidence="5" id="KW-0472">Membrane</keyword>
<feature type="signal peptide" evidence="6">
    <location>
        <begin position="1"/>
        <end position="28"/>
    </location>
</feature>
<evidence type="ECO:0000256" key="5">
    <source>
        <dbReference type="SAM" id="Phobius"/>
    </source>
</evidence>
<organism evidence="7 8">
    <name type="scientific">Fusarium falciforme</name>
    <dbReference type="NCBI Taxonomy" id="195108"/>
    <lineage>
        <taxon>Eukaryota</taxon>
        <taxon>Fungi</taxon>
        <taxon>Dikarya</taxon>
        <taxon>Ascomycota</taxon>
        <taxon>Pezizomycotina</taxon>
        <taxon>Sordariomycetes</taxon>
        <taxon>Hypocreomycetidae</taxon>
        <taxon>Hypocreales</taxon>
        <taxon>Nectriaceae</taxon>
        <taxon>Fusarium</taxon>
        <taxon>Fusarium solani species complex</taxon>
    </lineage>
</organism>
<accession>A0A9W8QTF8</accession>
<evidence type="ECO:0000256" key="1">
    <source>
        <dbReference type="ARBA" id="ARBA00022723"/>
    </source>
</evidence>
<dbReference type="AlphaFoldDB" id="A0A9W8QTF8"/>
<reference evidence="7" key="1">
    <citation type="submission" date="2022-09" db="EMBL/GenBank/DDBJ databases">
        <title>Fusarium specimens isolated from Avocado Roots.</title>
        <authorList>
            <person name="Stajich J."/>
            <person name="Roper C."/>
            <person name="Heimlech-Rivalta G."/>
        </authorList>
    </citation>
    <scope>NUCLEOTIDE SEQUENCE</scope>
    <source>
        <strain evidence="7">A02</strain>
    </source>
</reference>
<keyword evidence="1" id="KW-0479">Metal-binding</keyword>
<keyword evidence="5" id="KW-1133">Transmembrane helix</keyword>
<keyword evidence="2" id="KW-0560">Oxidoreductase</keyword>
<keyword evidence="6" id="KW-0732">Signal</keyword>
<gene>
    <name evidence="7" type="ORF">NW755_014714</name>
</gene>
<keyword evidence="5" id="KW-0812">Transmembrane</keyword>
<proteinExistence type="predicted"/>
<keyword evidence="4" id="KW-0411">Iron-sulfur</keyword>
<dbReference type="GO" id="GO:0051536">
    <property type="term" value="F:iron-sulfur cluster binding"/>
    <property type="evidence" value="ECO:0007669"/>
    <property type="project" value="UniProtKB-KW"/>
</dbReference>
<dbReference type="Proteomes" id="UP001152087">
    <property type="component" value="Unassembled WGS sequence"/>
</dbReference>
<dbReference type="InterPro" id="IPR039650">
    <property type="entry name" value="HdrA-like"/>
</dbReference>
<evidence type="ECO:0000256" key="2">
    <source>
        <dbReference type="ARBA" id="ARBA00023002"/>
    </source>
</evidence>
<dbReference type="EMBL" id="JAOQAV010000294">
    <property type="protein sequence ID" value="KAJ4175876.1"/>
    <property type="molecule type" value="Genomic_DNA"/>
</dbReference>
<keyword evidence="8" id="KW-1185">Reference proteome</keyword>